<organism evidence="2 3">
    <name type="scientific">Polymorphum gilvum (strain LMG 25793 / CGMCC 1.9160 / SL003B-26A1)</name>
    <dbReference type="NCBI Taxonomy" id="991905"/>
    <lineage>
        <taxon>Bacteria</taxon>
        <taxon>Pseudomonadati</taxon>
        <taxon>Pseudomonadota</taxon>
        <taxon>Alphaproteobacteria</taxon>
        <taxon>Rhodobacterales</taxon>
        <taxon>Paracoccaceae</taxon>
        <taxon>Polymorphum</taxon>
    </lineage>
</organism>
<dbReference type="KEGG" id="pgv:SL003B_0228"/>
<proteinExistence type="predicted"/>
<name>F2J0D2_POLGS</name>
<evidence type="ECO:0000313" key="2">
    <source>
        <dbReference type="EMBL" id="ADZ68667.1"/>
    </source>
</evidence>
<evidence type="ECO:0000256" key="1">
    <source>
        <dbReference type="SAM" id="MobiDB-lite"/>
    </source>
</evidence>
<dbReference type="AlphaFoldDB" id="F2J0D2"/>
<protein>
    <submittedName>
        <fullName evidence="2">Uncharacterized protein</fullName>
    </submittedName>
</protein>
<dbReference type="STRING" id="991905.SL003B_0228"/>
<reference evidence="2 3" key="1">
    <citation type="journal article" date="2011" name="J. Bacteriol.">
        <title>Complete genome sequence of Polymorphum gilvum SL003B-26A1T, a crude oil-degrading bacterium from oil-polluted saline soil.</title>
        <authorList>
            <person name="Li S.G."/>
            <person name="Tang Y.Q."/>
            <person name="Nie Y."/>
            <person name="Cai M."/>
            <person name="Wu X.L."/>
        </authorList>
    </citation>
    <scope>NUCLEOTIDE SEQUENCE [LARGE SCALE GENOMIC DNA]</scope>
    <source>
        <strain evidence="3">LMG 25793 / CGMCC 1.9160 / SL003B-26A1</strain>
    </source>
</reference>
<keyword evidence="3" id="KW-1185">Reference proteome</keyword>
<accession>F2J0D2</accession>
<feature type="region of interest" description="Disordered" evidence="1">
    <location>
        <begin position="1"/>
        <end position="53"/>
    </location>
</feature>
<feature type="compositionally biased region" description="Basic and acidic residues" evidence="1">
    <location>
        <begin position="24"/>
        <end position="47"/>
    </location>
</feature>
<dbReference type="Proteomes" id="UP000008130">
    <property type="component" value="Chromosome"/>
</dbReference>
<sequence length="90" mass="9957">MHDGRRIIRPPACLPSRTTRRHSGQAEREPEPESRGVDGVNEGDRQDPGSSIPHLRFAACGMMRFEGCQQSEGAAWAHSCILFRAVDQNA</sequence>
<dbReference type="EMBL" id="CP002568">
    <property type="protein sequence ID" value="ADZ68667.1"/>
    <property type="molecule type" value="Genomic_DNA"/>
</dbReference>
<gene>
    <name evidence="2" type="ordered locus">SL003B_0228</name>
</gene>
<dbReference type="HOGENOM" id="CLU_2438268_0_0_5"/>
<evidence type="ECO:0000313" key="3">
    <source>
        <dbReference type="Proteomes" id="UP000008130"/>
    </source>
</evidence>